<dbReference type="EMBL" id="FLRB01000035">
    <property type="protein sequence ID" value="SBT22831.1"/>
    <property type="molecule type" value="Genomic_DNA"/>
</dbReference>
<feature type="chain" id="PRO_5008677120" evidence="4">
    <location>
        <begin position="19"/>
        <end position="340"/>
    </location>
</feature>
<evidence type="ECO:0000256" key="2">
    <source>
        <dbReference type="ARBA" id="ARBA00022963"/>
    </source>
</evidence>
<dbReference type="PANTHER" id="PTHR10272:SF0">
    <property type="entry name" value="PLATELET-ACTIVATING FACTOR ACETYLHYDROLASE"/>
    <property type="match status" value="1"/>
</dbReference>
<dbReference type="AlphaFoldDB" id="A0A1C3JW10"/>
<feature type="signal peptide" evidence="4">
    <location>
        <begin position="1"/>
        <end position="18"/>
    </location>
</feature>
<organism evidence="6 9">
    <name type="scientific">Marinomonas gallaica</name>
    <dbReference type="NCBI Taxonomy" id="1806667"/>
    <lineage>
        <taxon>Bacteria</taxon>
        <taxon>Pseudomonadati</taxon>
        <taxon>Pseudomonadota</taxon>
        <taxon>Gammaproteobacteria</taxon>
        <taxon>Oceanospirillales</taxon>
        <taxon>Oceanospirillaceae</taxon>
        <taxon>Marinomonas</taxon>
    </lineage>
</organism>
<evidence type="ECO:0000256" key="4">
    <source>
        <dbReference type="SAM" id="SignalP"/>
    </source>
</evidence>
<evidence type="ECO:0000313" key="9">
    <source>
        <dbReference type="Proteomes" id="UP000092871"/>
    </source>
</evidence>
<accession>A0A1C3JW10</accession>
<dbReference type="SUPFAM" id="SSF53474">
    <property type="entry name" value="alpha/beta-Hydrolases"/>
    <property type="match status" value="1"/>
</dbReference>
<dbReference type="Proteomes" id="UP000092871">
    <property type="component" value="Unassembled WGS sequence"/>
</dbReference>
<evidence type="ECO:0000313" key="6">
    <source>
        <dbReference type="EMBL" id="SBT19345.1"/>
    </source>
</evidence>
<dbReference type="RefSeq" id="WP_067038613.1">
    <property type="nucleotide sequence ID" value="NZ_FLRA01000035.1"/>
</dbReference>
<dbReference type="OrthoDB" id="192696at2"/>
<dbReference type="Pfam" id="PF12740">
    <property type="entry name" value="PETase"/>
    <property type="match status" value="1"/>
</dbReference>
<evidence type="ECO:0000313" key="7">
    <source>
        <dbReference type="EMBL" id="SBT22831.1"/>
    </source>
</evidence>
<keyword evidence="4" id="KW-0732">Signal</keyword>
<gene>
    <name evidence="6" type="ORF">MGA5115_03507</name>
    <name evidence="7" type="ORF">MGA5116_03461</name>
</gene>
<evidence type="ECO:0000256" key="1">
    <source>
        <dbReference type="ARBA" id="ARBA00022801"/>
    </source>
</evidence>
<dbReference type="GO" id="GO:0016042">
    <property type="term" value="P:lipid catabolic process"/>
    <property type="evidence" value="ECO:0007669"/>
    <property type="project" value="UniProtKB-KW"/>
</dbReference>
<feature type="domain" description="PET hydrolase/cutinase-like" evidence="5">
    <location>
        <begin position="57"/>
        <end position="175"/>
    </location>
</feature>
<proteinExistence type="predicted"/>
<reference evidence="6 9" key="1">
    <citation type="submission" date="2016-06" db="EMBL/GenBank/DDBJ databases">
        <authorList>
            <person name="Kjaerup R.B."/>
            <person name="Dalgaard T.S."/>
            <person name="Juul-Madsen H.R."/>
        </authorList>
    </citation>
    <scope>NUCLEOTIDE SEQUENCE [LARGE SCALE GENOMIC DNA]</scope>
    <source>
        <strain evidence="6 9">CECT 5115</strain>
    </source>
</reference>
<dbReference type="PIRSF" id="PIRSF031982">
    <property type="entry name" value="UCP031982_abhydr"/>
    <property type="match status" value="1"/>
</dbReference>
<keyword evidence="3" id="KW-0443">Lipid metabolism</keyword>
<dbReference type="Gene3D" id="3.40.50.1820">
    <property type="entry name" value="alpha/beta hydrolase"/>
    <property type="match status" value="1"/>
</dbReference>
<evidence type="ECO:0000313" key="8">
    <source>
        <dbReference type="Proteomes" id="UP000092840"/>
    </source>
</evidence>
<dbReference type="PANTHER" id="PTHR10272">
    <property type="entry name" value="PLATELET-ACTIVATING FACTOR ACETYLHYDROLASE"/>
    <property type="match status" value="1"/>
</dbReference>
<keyword evidence="1 6" id="KW-0378">Hydrolase</keyword>
<dbReference type="GO" id="GO:0003847">
    <property type="term" value="F:1-alkyl-2-acetylglycerophosphocholine esterase activity"/>
    <property type="evidence" value="ECO:0007669"/>
    <property type="project" value="TreeGrafter"/>
</dbReference>
<dbReference type="InterPro" id="IPR029058">
    <property type="entry name" value="AB_hydrolase_fold"/>
</dbReference>
<keyword evidence="2" id="KW-0442">Lipid degradation</keyword>
<sequence>MKYLLILISFLFAMEVSASSPSYQVGFTQTQIGKESDRPVPVTLWYPTADQSPVTQVAENSVFLGTSVIQEATPQAGHFPLVLLSHGYRGSWRNLNWLATRLVQDGYIVAGVDHIGTTFYSHDKEAAQQWWQRPRDLTRTLDWLLASPTWQDAIDQHRISAIGHSLGGWTVMLLAGAQTDPVQLLAQYNRYPNPRITAVIDEMDLTQKAPSDASNLQDSRIQKIVSLDLGLARGLSTDSLKTLSTPALLLSAGIDIGDLDEKLETGFLAEHIPLLKRRYKTYSEALHFSFMQLCKEGAEAILEEESPGDGIVCRDGESTRTALHDDMYHDISAFLQQDVY</sequence>
<protein>
    <submittedName>
        <fullName evidence="6">Alpha/beta hydrolase family protein</fullName>
    </submittedName>
</protein>
<reference evidence="7 8" key="2">
    <citation type="submission" date="2016-06" db="EMBL/GenBank/DDBJ databases">
        <authorList>
            <person name="Rodrigo-Torres L."/>
            <person name="Arahal D.R."/>
        </authorList>
    </citation>
    <scope>NUCLEOTIDE SEQUENCE [LARGE SCALE GENOMIC DNA]</scope>
    <source>
        <strain evidence="7 8">CECT 5116</strain>
    </source>
</reference>
<dbReference type="EMBL" id="FLRA01000035">
    <property type="protein sequence ID" value="SBT19345.1"/>
    <property type="molecule type" value="Genomic_DNA"/>
</dbReference>
<evidence type="ECO:0000256" key="3">
    <source>
        <dbReference type="ARBA" id="ARBA00023098"/>
    </source>
</evidence>
<name>A0A1C3JW10_9GAMM</name>
<dbReference type="Proteomes" id="UP000092840">
    <property type="component" value="Unassembled WGS sequence"/>
</dbReference>
<keyword evidence="8" id="KW-1185">Reference proteome</keyword>
<dbReference type="InterPro" id="IPR041127">
    <property type="entry name" value="PET_hydrolase/cutinase-like"/>
</dbReference>
<evidence type="ECO:0000259" key="5">
    <source>
        <dbReference type="Pfam" id="PF12740"/>
    </source>
</evidence>
<dbReference type="InterPro" id="IPR016986">
    <property type="entry name" value="UCP031982_abhydr"/>
</dbReference>